<gene>
    <name evidence="1" type="ORF">CAUJ_LOCUS1023</name>
</gene>
<dbReference type="EMBL" id="CAJGYM010000002">
    <property type="protein sequence ID" value="CAD6185104.1"/>
    <property type="molecule type" value="Genomic_DNA"/>
</dbReference>
<organism evidence="1 2">
    <name type="scientific">Caenorhabditis auriculariae</name>
    <dbReference type="NCBI Taxonomy" id="2777116"/>
    <lineage>
        <taxon>Eukaryota</taxon>
        <taxon>Metazoa</taxon>
        <taxon>Ecdysozoa</taxon>
        <taxon>Nematoda</taxon>
        <taxon>Chromadorea</taxon>
        <taxon>Rhabditida</taxon>
        <taxon>Rhabditina</taxon>
        <taxon>Rhabditomorpha</taxon>
        <taxon>Rhabditoidea</taxon>
        <taxon>Rhabditidae</taxon>
        <taxon>Peloderinae</taxon>
        <taxon>Caenorhabditis</taxon>
    </lineage>
</organism>
<comment type="caution">
    <text evidence="1">The sequence shown here is derived from an EMBL/GenBank/DDBJ whole genome shotgun (WGS) entry which is preliminary data.</text>
</comment>
<dbReference type="AlphaFoldDB" id="A0A8S1GQD4"/>
<sequence>MSAAVQVDTLTVTAIGVNDDGAAEGTEPLIRSFGDPDEPVVRNVVVDAVLNVALDVIADAVVVDVRAVLNVVVDVVLPIVMNVVRHVDIDVVSILAIVVFGNDDIGADDPARSDRGFDELLSLSVQNECKS</sequence>
<evidence type="ECO:0000313" key="1">
    <source>
        <dbReference type="EMBL" id="CAD6185104.1"/>
    </source>
</evidence>
<reference evidence="1" key="1">
    <citation type="submission" date="2020-10" db="EMBL/GenBank/DDBJ databases">
        <authorList>
            <person name="Kikuchi T."/>
        </authorList>
    </citation>
    <scope>NUCLEOTIDE SEQUENCE</scope>
    <source>
        <strain evidence="1">NKZ352</strain>
    </source>
</reference>
<protein>
    <submittedName>
        <fullName evidence="1">Uncharacterized protein</fullName>
    </submittedName>
</protein>
<proteinExistence type="predicted"/>
<evidence type="ECO:0000313" key="2">
    <source>
        <dbReference type="Proteomes" id="UP000835052"/>
    </source>
</evidence>
<dbReference type="Proteomes" id="UP000835052">
    <property type="component" value="Unassembled WGS sequence"/>
</dbReference>
<accession>A0A8S1GQD4</accession>
<keyword evidence="2" id="KW-1185">Reference proteome</keyword>
<name>A0A8S1GQD4_9PELO</name>